<dbReference type="Gene3D" id="3.40.50.10170">
    <property type="match status" value="1"/>
</dbReference>
<keyword evidence="1" id="KW-0446">Lipid-binding</keyword>
<dbReference type="InterPro" id="IPR050270">
    <property type="entry name" value="DegV_domain_contain"/>
</dbReference>
<dbReference type="RefSeq" id="WP_204696850.1">
    <property type="nucleotide sequence ID" value="NZ_JAFBEC010000004.1"/>
</dbReference>
<evidence type="ECO:0000256" key="1">
    <source>
        <dbReference type="ARBA" id="ARBA00023121"/>
    </source>
</evidence>
<dbReference type="PANTHER" id="PTHR33434">
    <property type="entry name" value="DEGV DOMAIN-CONTAINING PROTEIN DR_1986-RELATED"/>
    <property type="match status" value="1"/>
</dbReference>
<dbReference type="Gene3D" id="3.30.1180.10">
    <property type="match status" value="1"/>
</dbReference>
<comment type="caution">
    <text evidence="2">The sequence shown here is derived from an EMBL/GenBank/DDBJ whole genome shotgun (WGS) entry which is preliminary data.</text>
</comment>
<organism evidence="2 3">
    <name type="scientific">Geomicrobium sediminis</name>
    <dbReference type="NCBI Taxonomy" id="1347788"/>
    <lineage>
        <taxon>Bacteria</taxon>
        <taxon>Bacillati</taxon>
        <taxon>Bacillota</taxon>
        <taxon>Bacilli</taxon>
        <taxon>Bacillales</taxon>
        <taxon>Geomicrobium</taxon>
    </lineage>
</organism>
<dbReference type="Proteomes" id="UP000741863">
    <property type="component" value="Unassembled WGS sequence"/>
</dbReference>
<sequence length="288" mass="31539">MTRVKIVTDSTADIPNSLAEELDITVIPLKVNFSADETYLDGIELSPTAFYEKLQQANQMPTTSQPSPYDFEKLYNEIYDESEEDTVIFSIHLSSKLSGTYQAATIAASEVEDKINVHVIDSKRASYSIGIIVADVAKLAIEGADQKAIQDRIDVLLNETSVYFMVETLEYLQKNGRIGKAQALIGSLLKMKPILSLSKEGEVYPFEKARGRKKAIDKIVETLQETYKDQPVDIGLSHAVAPEVGDTVLEEIKARLNTQSTVKTEIGAVIGTHVGPGTVAVMVTPTKA</sequence>
<dbReference type="NCBIfam" id="TIGR00762">
    <property type="entry name" value="DegV"/>
    <property type="match status" value="1"/>
</dbReference>
<dbReference type="Pfam" id="PF02645">
    <property type="entry name" value="DegV"/>
    <property type="match status" value="1"/>
</dbReference>
<gene>
    <name evidence="2" type="ORF">JOD17_001642</name>
</gene>
<accession>A0ABS2PCK6</accession>
<keyword evidence="3" id="KW-1185">Reference proteome</keyword>
<dbReference type="SUPFAM" id="SSF82549">
    <property type="entry name" value="DAK1/DegV-like"/>
    <property type="match status" value="1"/>
</dbReference>
<proteinExistence type="predicted"/>
<dbReference type="InterPro" id="IPR043168">
    <property type="entry name" value="DegV_C"/>
</dbReference>
<dbReference type="PROSITE" id="PS51482">
    <property type="entry name" value="DEGV"/>
    <property type="match status" value="1"/>
</dbReference>
<evidence type="ECO:0000313" key="2">
    <source>
        <dbReference type="EMBL" id="MBM7632548.1"/>
    </source>
</evidence>
<evidence type="ECO:0000313" key="3">
    <source>
        <dbReference type="Proteomes" id="UP000741863"/>
    </source>
</evidence>
<protein>
    <submittedName>
        <fullName evidence="2">DegV family protein with EDD domain</fullName>
    </submittedName>
</protein>
<reference evidence="2 3" key="1">
    <citation type="submission" date="2021-01" db="EMBL/GenBank/DDBJ databases">
        <title>Genomic Encyclopedia of Type Strains, Phase IV (KMG-IV): sequencing the most valuable type-strain genomes for metagenomic binning, comparative biology and taxonomic classification.</title>
        <authorList>
            <person name="Goeker M."/>
        </authorList>
    </citation>
    <scope>NUCLEOTIDE SEQUENCE [LARGE SCALE GENOMIC DNA]</scope>
    <source>
        <strain evidence="2 3">DSM 25540</strain>
    </source>
</reference>
<name>A0ABS2PCK6_9BACL</name>
<dbReference type="EMBL" id="JAFBEC010000004">
    <property type="protein sequence ID" value="MBM7632548.1"/>
    <property type="molecule type" value="Genomic_DNA"/>
</dbReference>
<dbReference type="InterPro" id="IPR003797">
    <property type="entry name" value="DegV"/>
</dbReference>
<dbReference type="PANTHER" id="PTHR33434:SF2">
    <property type="entry name" value="FATTY ACID-BINDING PROTEIN TM_1468"/>
    <property type="match status" value="1"/>
</dbReference>